<feature type="transmembrane region" description="Helical" evidence="7">
    <location>
        <begin position="264"/>
        <end position="290"/>
    </location>
</feature>
<dbReference type="InterPro" id="IPR003838">
    <property type="entry name" value="ABC3_permease_C"/>
</dbReference>
<feature type="transmembrane region" description="Helical" evidence="7">
    <location>
        <begin position="655"/>
        <end position="676"/>
    </location>
</feature>
<dbReference type="EMBL" id="JBEUKS010000001">
    <property type="protein sequence ID" value="MFC1437399.1"/>
    <property type="molecule type" value="Genomic_DNA"/>
</dbReference>
<feature type="transmembrane region" description="Helical" evidence="7">
    <location>
        <begin position="429"/>
        <end position="448"/>
    </location>
</feature>
<feature type="region of interest" description="Disordered" evidence="6">
    <location>
        <begin position="458"/>
        <end position="487"/>
    </location>
</feature>
<feature type="compositionally biased region" description="Low complexity" evidence="6">
    <location>
        <begin position="458"/>
        <end position="467"/>
    </location>
</feature>
<protein>
    <submittedName>
        <fullName evidence="9">FtsX-like permease family protein</fullName>
    </submittedName>
</protein>
<proteinExistence type="predicted"/>
<evidence type="ECO:0000256" key="1">
    <source>
        <dbReference type="ARBA" id="ARBA00004651"/>
    </source>
</evidence>
<comment type="caution">
    <text evidence="9">The sequence shown here is derived from an EMBL/GenBank/DDBJ whole genome shotgun (WGS) entry which is preliminary data.</text>
</comment>
<dbReference type="RefSeq" id="WP_380562707.1">
    <property type="nucleotide sequence ID" value="NZ_JBEUKS010000001.1"/>
</dbReference>
<keyword evidence="5 7" id="KW-0472">Membrane</keyword>
<feature type="transmembrane region" description="Helical" evidence="7">
    <location>
        <begin position="21"/>
        <end position="45"/>
    </location>
</feature>
<gene>
    <name evidence="9" type="ORF">ABUW04_03945</name>
</gene>
<sequence>MRIGNAALRTVAGAGARRRRLQSLILALVTLGSVAAALLAGQLLVGTSAPFDRGFARQNGAHLTVQIDRAKADAQQVAATGRAPGVTAASGPYPVVLAQDVLPGPGFALPSDVGLTPMTVAGRVSPGGPVDDVSLVSGRWAASPGEIVLSSSVLASARPGGVLTFAGAPGRPRLTVVGIAESVSRTADAWVVPSEVARLSPAGTASSEEMLYRFADTATTAQLTADQAMVTAALPGGATLSAQSYLTVRAADEQGATRVVPPALAAYGILGVAMSVIILAGVVGATVGSSTRRIGILKALGFTPGQVVRSYCLQSLIPCAVGIGLGTVIGTVAAVEALKKSGAALGAGDQPLTLWVELAVPLGAAVLVGLTALLVALRAGRLRTVEALTGRSPKAERGRRAQRVLARTRLPRHISLGLGGPFARPARSLALTASIAFGVLAVTLAIGISSSLDRASTDLSSGSGTSDVQVATNGSNPAPARQQQSDRVAAAIAATPGTGSSYGTASLHLPVSVASGNTDVIVYQGDSSQGHYPLVSGHWFSGSGQAVVPTQFLAATGTRLGGTVVLTYQGRRVPLTLVGEVFDTQQQGLTVMTDVRSLRSAIPMNFFQVEVETGTDVTSYVRHLGSATGAFGATVQVSRSGTLSVVLVLDTLSTLMTLVLVVVAGLGVLGAVVLDTRERVHDLGVYKAVGMTPRQTAAMVLTSVGWLGLIAGAIGVPSGLALHTQVMQLMGDAIGATMPSDVLSVYSSAELVLLACGGIVIAMLGALGPAGWAGRLPTATALRTE</sequence>
<evidence type="ECO:0000313" key="10">
    <source>
        <dbReference type="Proteomes" id="UP001592581"/>
    </source>
</evidence>
<dbReference type="Pfam" id="PF02687">
    <property type="entry name" value="FtsX"/>
    <property type="match status" value="2"/>
</dbReference>
<dbReference type="InterPro" id="IPR050250">
    <property type="entry name" value="Macrolide_Exporter_MacB"/>
</dbReference>
<keyword evidence="3 7" id="KW-0812">Transmembrane</keyword>
<feature type="transmembrane region" description="Helical" evidence="7">
    <location>
        <begin position="311"/>
        <end position="334"/>
    </location>
</feature>
<accession>A0ABV6XHI1</accession>
<feature type="compositionally biased region" description="Polar residues" evidence="6">
    <location>
        <begin position="468"/>
        <end position="486"/>
    </location>
</feature>
<name>A0ABV6XHI1_9ACTN</name>
<feature type="transmembrane region" description="Helical" evidence="7">
    <location>
        <begin position="743"/>
        <end position="767"/>
    </location>
</feature>
<evidence type="ECO:0000256" key="3">
    <source>
        <dbReference type="ARBA" id="ARBA00022692"/>
    </source>
</evidence>
<evidence type="ECO:0000256" key="5">
    <source>
        <dbReference type="ARBA" id="ARBA00023136"/>
    </source>
</evidence>
<reference evidence="9 10" key="1">
    <citation type="submission" date="2024-06" db="EMBL/GenBank/DDBJ databases">
        <authorList>
            <person name="Lee S.D."/>
        </authorList>
    </citation>
    <scope>NUCLEOTIDE SEQUENCE [LARGE SCALE GENOMIC DNA]</scope>
    <source>
        <strain evidence="9 10">N1-10</strain>
    </source>
</reference>
<dbReference type="PANTHER" id="PTHR30572">
    <property type="entry name" value="MEMBRANE COMPONENT OF TRANSPORTER-RELATED"/>
    <property type="match status" value="1"/>
</dbReference>
<evidence type="ECO:0000256" key="4">
    <source>
        <dbReference type="ARBA" id="ARBA00022989"/>
    </source>
</evidence>
<dbReference type="PANTHER" id="PTHR30572:SF17">
    <property type="entry name" value="ABC3 TRANSPORTER PERMEASE PROTEIN DOMAIN-CONTAINING PROTEIN"/>
    <property type="match status" value="1"/>
</dbReference>
<comment type="subcellular location">
    <subcellularLocation>
        <location evidence="1">Cell membrane</location>
        <topology evidence="1">Multi-pass membrane protein</topology>
    </subcellularLocation>
</comment>
<feature type="domain" description="ABC3 transporter permease C-terminal" evidence="8">
    <location>
        <begin position="656"/>
        <end position="763"/>
    </location>
</feature>
<keyword evidence="10" id="KW-1185">Reference proteome</keyword>
<evidence type="ECO:0000256" key="6">
    <source>
        <dbReference type="SAM" id="MobiDB-lite"/>
    </source>
</evidence>
<evidence type="ECO:0000256" key="7">
    <source>
        <dbReference type="SAM" id="Phobius"/>
    </source>
</evidence>
<dbReference type="Proteomes" id="UP001592581">
    <property type="component" value="Unassembled WGS sequence"/>
</dbReference>
<feature type="transmembrane region" description="Helical" evidence="7">
    <location>
        <begin position="354"/>
        <end position="377"/>
    </location>
</feature>
<evidence type="ECO:0000313" key="9">
    <source>
        <dbReference type="EMBL" id="MFC1437399.1"/>
    </source>
</evidence>
<evidence type="ECO:0000259" key="8">
    <source>
        <dbReference type="Pfam" id="PF02687"/>
    </source>
</evidence>
<keyword evidence="4 7" id="KW-1133">Transmembrane helix</keyword>
<feature type="domain" description="ABC3 transporter permease C-terminal" evidence="8">
    <location>
        <begin position="268"/>
        <end position="378"/>
    </location>
</feature>
<evidence type="ECO:0000256" key="2">
    <source>
        <dbReference type="ARBA" id="ARBA00022475"/>
    </source>
</evidence>
<feature type="transmembrane region" description="Helical" evidence="7">
    <location>
        <begin position="697"/>
        <end position="723"/>
    </location>
</feature>
<organism evidence="9 10">
    <name type="scientific">Streptacidiphilus jeojiensis</name>
    <dbReference type="NCBI Taxonomy" id="3229225"/>
    <lineage>
        <taxon>Bacteria</taxon>
        <taxon>Bacillati</taxon>
        <taxon>Actinomycetota</taxon>
        <taxon>Actinomycetes</taxon>
        <taxon>Kitasatosporales</taxon>
        <taxon>Streptomycetaceae</taxon>
        <taxon>Streptacidiphilus</taxon>
    </lineage>
</organism>
<keyword evidence="2" id="KW-1003">Cell membrane</keyword>